<evidence type="ECO:0000313" key="5">
    <source>
        <dbReference type="EMBL" id="MBC4017829.1"/>
    </source>
</evidence>
<protein>
    <submittedName>
        <fullName evidence="5">Carboxypeptidase regulatory-like domain-containing protein</fullName>
    </submittedName>
</protein>
<keyword evidence="2" id="KW-0964">Secreted</keyword>
<dbReference type="AlphaFoldDB" id="A0A9X0UEG6"/>
<dbReference type="Gene3D" id="2.60.40.10">
    <property type="entry name" value="Immunoglobulins"/>
    <property type="match status" value="1"/>
</dbReference>
<sequence>DAVGGVTQQVTLASGEFNGTLDAGFYRPASLGDYVFEDRNANGIQDSGEAGIAGVTVELLDATGAVVATTTTGSAGAYMFSSLVPGEYSVHFVTPFGYVPTVANQGSDDAKDSDANSDGYTQQITLLSGQHNSTVDAGLYLGISSPGVRTPGFWKQNGWQDFWDGDASAPKQAGKAGFANGDILYQTYGSAGVVDPVGGARKLGILIGDFNKNGKTDAGEVTIFYTQSEALTALNAADSAADARFILDRALVATWLNYLAGNPLTDPANNPAIFDAKDAVTQGITWLQRHSADENGDGMGDGSLSLSASSWKVAASSAAWNSTANGITGGETIKNWLDEYNNDGTLTYNGVKTVIAVDDSVWG</sequence>
<keyword evidence="3" id="KW-0732">Signal</keyword>
<reference evidence="5" key="1">
    <citation type="submission" date="2020-08" db="EMBL/GenBank/DDBJ databases">
        <authorList>
            <person name="Hu Y."/>
            <person name="Nguyen S.V."/>
            <person name="Li F."/>
            <person name="Fanning S."/>
        </authorList>
    </citation>
    <scope>NUCLEOTIDE SEQUENCE</scope>
    <source>
        <strain evidence="5">SYSU D8009</strain>
    </source>
</reference>
<evidence type="ECO:0000256" key="3">
    <source>
        <dbReference type="ARBA" id="ARBA00022729"/>
    </source>
</evidence>
<dbReference type="SUPFAM" id="SSF117074">
    <property type="entry name" value="Hypothetical protein PA1324"/>
    <property type="match status" value="1"/>
</dbReference>
<dbReference type="PANTHER" id="PTHR23303">
    <property type="entry name" value="CARBOXYPEPTIDASE REGULATORY REGION-CONTAINING"/>
    <property type="match status" value="1"/>
</dbReference>
<keyword evidence="5" id="KW-0645">Protease</keyword>
<accession>A0A9X0UEG6</accession>
<feature type="domain" description="SD-repeat containing protein B" evidence="4">
    <location>
        <begin position="29"/>
        <end position="139"/>
    </location>
</feature>
<dbReference type="Pfam" id="PF17210">
    <property type="entry name" value="SdrD_B"/>
    <property type="match status" value="1"/>
</dbReference>
<organism evidence="5 6">
    <name type="scientific">Siccirubricoccus deserti</name>
    <dbReference type="NCBI Taxonomy" id="2013562"/>
    <lineage>
        <taxon>Bacteria</taxon>
        <taxon>Pseudomonadati</taxon>
        <taxon>Pseudomonadota</taxon>
        <taxon>Alphaproteobacteria</taxon>
        <taxon>Acetobacterales</taxon>
        <taxon>Roseomonadaceae</taxon>
        <taxon>Siccirubricoccus</taxon>
    </lineage>
</organism>
<dbReference type="EMBL" id="JACOMF010000036">
    <property type="protein sequence ID" value="MBC4017829.1"/>
    <property type="molecule type" value="Genomic_DNA"/>
</dbReference>
<dbReference type="PANTHER" id="PTHR23303:SF15">
    <property type="entry name" value="COLOSSIN-A"/>
    <property type="match status" value="1"/>
</dbReference>
<evidence type="ECO:0000313" key="6">
    <source>
        <dbReference type="Proteomes" id="UP000600101"/>
    </source>
</evidence>
<proteinExistence type="predicted"/>
<evidence type="ECO:0000259" key="4">
    <source>
        <dbReference type="Pfam" id="PF17210"/>
    </source>
</evidence>
<comment type="caution">
    <text evidence="5">The sequence shown here is derived from an EMBL/GenBank/DDBJ whole genome shotgun (WGS) entry which is preliminary data.</text>
</comment>
<comment type="subcellular location">
    <subcellularLocation>
        <location evidence="1">Secreted</location>
    </subcellularLocation>
</comment>
<evidence type="ECO:0000256" key="2">
    <source>
        <dbReference type="ARBA" id="ARBA00022525"/>
    </source>
</evidence>
<dbReference type="InterPro" id="IPR033764">
    <property type="entry name" value="Sdr_B"/>
</dbReference>
<dbReference type="InterPro" id="IPR051417">
    <property type="entry name" value="SDr/BOS_complex"/>
</dbReference>
<keyword evidence="5" id="KW-0121">Carboxypeptidase</keyword>
<feature type="non-terminal residue" evidence="5">
    <location>
        <position position="1"/>
    </location>
</feature>
<gene>
    <name evidence="5" type="ORF">H7965_21225</name>
</gene>
<dbReference type="GO" id="GO:0005576">
    <property type="term" value="C:extracellular region"/>
    <property type="evidence" value="ECO:0007669"/>
    <property type="project" value="UniProtKB-SubCell"/>
</dbReference>
<dbReference type="InterPro" id="IPR013783">
    <property type="entry name" value="Ig-like_fold"/>
</dbReference>
<evidence type="ECO:0000256" key="1">
    <source>
        <dbReference type="ARBA" id="ARBA00004613"/>
    </source>
</evidence>
<keyword evidence="5" id="KW-0378">Hydrolase</keyword>
<dbReference type="Proteomes" id="UP000600101">
    <property type="component" value="Unassembled WGS sequence"/>
</dbReference>
<name>A0A9X0UEG6_9PROT</name>
<dbReference type="GO" id="GO:0004180">
    <property type="term" value="F:carboxypeptidase activity"/>
    <property type="evidence" value="ECO:0007669"/>
    <property type="project" value="UniProtKB-KW"/>
</dbReference>
<keyword evidence="6" id="KW-1185">Reference proteome</keyword>
<dbReference type="RefSeq" id="WP_186772587.1">
    <property type="nucleotide sequence ID" value="NZ_JACOMF010000036.1"/>
</dbReference>